<dbReference type="PRINTS" id="PR00344">
    <property type="entry name" value="BCTRLSENSOR"/>
</dbReference>
<dbReference type="GO" id="GO:0000155">
    <property type="term" value="F:phosphorelay sensor kinase activity"/>
    <property type="evidence" value="ECO:0007669"/>
    <property type="project" value="InterPro"/>
</dbReference>
<evidence type="ECO:0000256" key="12">
    <source>
        <dbReference type="ARBA" id="ARBA00023012"/>
    </source>
</evidence>
<dbReference type="InterPro" id="IPR003661">
    <property type="entry name" value="HisK_dim/P_dom"/>
</dbReference>
<dbReference type="Pfam" id="PF00512">
    <property type="entry name" value="HisKA"/>
    <property type="match status" value="1"/>
</dbReference>
<dbReference type="InterPro" id="IPR004358">
    <property type="entry name" value="Sig_transdc_His_kin-like_C"/>
</dbReference>
<name>A0A1A5YCZ9_9BACL</name>
<dbReference type="Gene3D" id="3.30.565.10">
    <property type="entry name" value="Histidine kinase-like ATPase, C-terminal domain"/>
    <property type="match status" value="1"/>
</dbReference>
<evidence type="ECO:0000256" key="1">
    <source>
        <dbReference type="ARBA" id="ARBA00000085"/>
    </source>
</evidence>
<keyword evidence="6" id="KW-0808">Transferase</keyword>
<dbReference type="SUPFAM" id="SSF55874">
    <property type="entry name" value="ATPase domain of HSP90 chaperone/DNA topoisomerase II/histidine kinase"/>
    <property type="match status" value="1"/>
</dbReference>
<dbReference type="FunFam" id="3.30.565.10:FF:000006">
    <property type="entry name" value="Sensor histidine kinase WalK"/>
    <property type="match status" value="1"/>
</dbReference>
<dbReference type="InterPro" id="IPR036890">
    <property type="entry name" value="HATPase_C_sf"/>
</dbReference>
<evidence type="ECO:0000259" key="15">
    <source>
        <dbReference type="PROSITE" id="PS50109"/>
    </source>
</evidence>
<dbReference type="Pfam" id="PF02518">
    <property type="entry name" value="HATPase_c"/>
    <property type="match status" value="1"/>
</dbReference>
<evidence type="ECO:0000256" key="10">
    <source>
        <dbReference type="ARBA" id="ARBA00022840"/>
    </source>
</evidence>
<keyword evidence="7 14" id="KW-0812">Transmembrane</keyword>
<dbReference type="PANTHER" id="PTHR45528:SF1">
    <property type="entry name" value="SENSOR HISTIDINE KINASE CPXA"/>
    <property type="match status" value="1"/>
</dbReference>
<evidence type="ECO:0000256" key="14">
    <source>
        <dbReference type="SAM" id="Phobius"/>
    </source>
</evidence>
<feature type="transmembrane region" description="Helical" evidence="14">
    <location>
        <begin position="6"/>
        <end position="29"/>
    </location>
</feature>
<dbReference type="CDD" id="cd00082">
    <property type="entry name" value="HisKA"/>
    <property type="match status" value="1"/>
</dbReference>
<dbReference type="CDD" id="cd00075">
    <property type="entry name" value="HATPase"/>
    <property type="match status" value="1"/>
</dbReference>
<dbReference type="Pfam" id="PF00672">
    <property type="entry name" value="HAMP"/>
    <property type="match status" value="1"/>
</dbReference>
<evidence type="ECO:0000256" key="9">
    <source>
        <dbReference type="ARBA" id="ARBA00022777"/>
    </source>
</evidence>
<dbReference type="SMART" id="SM00387">
    <property type="entry name" value="HATPase_c"/>
    <property type="match status" value="1"/>
</dbReference>
<feature type="domain" description="HAMP" evidence="16">
    <location>
        <begin position="192"/>
        <end position="244"/>
    </location>
</feature>
<dbReference type="InterPro" id="IPR003594">
    <property type="entry name" value="HATPase_dom"/>
</dbReference>
<evidence type="ECO:0000259" key="16">
    <source>
        <dbReference type="PROSITE" id="PS50885"/>
    </source>
</evidence>
<evidence type="ECO:0000256" key="11">
    <source>
        <dbReference type="ARBA" id="ARBA00022989"/>
    </source>
</evidence>
<evidence type="ECO:0000313" key="17">
    <source>
        <dbReference type="EMBL" id="OBR63473.1"/>
    </source>
</evidence>
<keyword evidence="4" id="KW-1003">Cell membrane</keyword>
<dbReference type="SMART" id="SM00388">
    <property type="entry name" value="HisKA"/>
    <property type="match status" value="1"/>
</dbReference>
<feature type="transmembrane region" description="Helical" evidence="14">
    <location>
        <begin position="172"/>
        <end position="190"/>
    </location>
</feature>
<keyword evidence="12" id="KW-0902">Two-component regulatory system</keyword>
<dbReference type="InterPro" id="IPR005467">
    <property type="entry name" value="His_kinase_dom"/>
</dbReference>
<dbReference type="PANTHER" id="PTHR45528">
    <property type="entry name" value="SENSOR HISTIDINE KINASE CPXA"/>
    <property type="match status" value="1"/>
</dbReference>
<dbReference type="EMBL" id="LYPA01000072">
    <property type="protein sequence ID" value="OBR63473.1"/>
    <property type="molecule type" value="Genomic_DNA"/>
</dbReference>
<accession>A0A1A5YCZ9</accession>
<dbReference type="EC" id="2.7.13.3" evidence="3"/>
<evidence type="ECO:0000256" key="8">
    <source>
        <dbReference type="ARBA" id="ARBA00022741"/>
    </source>
</evidence>
<protein>
    <recommendedName>
        <fullName evidence="3">histidine kinase</fullName>
        <ecNumber evidence="3">2.7.13.3</ecNumber>
    </recommendedName>
</protein>
<evidence type="ECO:0000256" key="5">
    <source>
        <dbReference type="ARBA" id="ARBA00022553"/>
    </source>
</evidence>
<gene>
    <name evidence="17" type="ORF">A7K91_17090</name>
</gene>
<comment type="catalytic activity">
    <reaction evidence="1">
        <text>ATP + protein L-histidine = ADP + protein N-phospho-L-histidine.</text>
        <dbReference type="EC" id="2.7.13.3"/>
    </reaction>
</comment>
<dbReference type="Proteomes" id="UP000092024">
    <property type="component" value="Unassembled WGS sequence"/>
</dbReference>
<dbReference type="SUPFAM" id="SSF158472">
    <property type="entry name" value="HAMP domain-like"/>
    <property type="match status" value="1"/>
</dbReference>
<dbReference type="AlphaFoldDB" id="A0A1A5YCZ9"/>
<dbReference type="PROSITE" id="PS50885">
    <property type="entry name" value="HAMP"/>
    <property type="match status" value="1"/>
</dbReference>
<dbReference type="SUPFAM" id="SSF47384">
    <property type="entry name" value="Homodimeric domain of signal transducing histidine kinase"/>
    <property type="match status" value="1"/>
</dbReference>
<dbReference type="Gene3D" id="6.10.340.10">
    <property type="match status" value="1"/>
</dbReference>
<evidence type="ECO:0000313" key="18">
    <source>
        <dbReference type="Proteomes" id="UP000092024"/>
    </source>
</evidence>
<evidence type="ECO:0000256" key="7">
    <source>
        <dbReference type="ARBA" id="ARBA00022692"/>
    </source>
</evidence>
<keyword evidence="18" id="KW-1185">Reference proteome</keyword>
<dbReference type="STRING" id="1844972.A7K91_17090"/>
<dbReference type="GO" id="GO:0005524">
    <property type="term" value="F:ATP binding"/>
    <property type="evidence" value="ECO:0007669"/>
    <property type="project" value="UniProtKB-KW"/>
</dbReference>
<evidence type="ECO:0000256" key="4">
    <source>
        <dbReference type="ARBA" id="ARBA00022475"/>
    </source>
</evidence>
<keyword evidence="13 14" id="KW-0472">Membrane</keyword>
<evidence type="ECO:0000256" key="6">
    <source>
        <dbReference type="ARBA" id="ARBA00022679"/>
    </source>
</evidence>
<dbReference type="GO" id="GO:0005886">
    <property type="term" value="C:plasma membrane"/>
    <property type="evidence" value="ECO:0007669"/>
    <property type="project" value="UniProtKB-SubCell"/>
</dbReference>
<dbReference type="InterPro" id="IPR050398">
    <property type="entry name" value="HssS/ArlS-like"/>
</dbReference>
<feature type="domain" description="Histidine kinase" evidence="15">
    <location>
        <begin position="266"/>
        <end position="483"/>
    </location>
</feature>
<dbReference type="SMART" id="SM00304">
    <property type="entry name" value="HAMP"/>
    <property type="match status" value="1"/>
</dbReference>
<comment type="caution">
    <text evidence="17">The sequence shown here is derived from an EMBL/GenBank/DDBJ whole genome shotgun (WGS) entry which is preliminary data.</text>
</comment>
<keyword evidence="8" id="KW-0547">Nucleotide-binding</keyword>
<dbReference type="RefSeq" id="WP_068686308.1">
    <property type="nucleotide sequence ID" value="NZ_LYPA01000072.1"/>
</dbReference>
<sequence>MRWTIQLKMVALFALISFIGFSAMLIISYRVTEQNMYRIIHDDMVDVKSNLDIAVNQYFLLRQKRINSASLASERLGLAKEIGSSIGGSVMIFRPDAKPFSVGDDMQQAGGAPDLLAAARQEIAYTTKLNNKTATASLAFPIMSNEVTIGILRYQRDYSELYQRNLQLQETLKLFAIIIFIFIFIASVLISNKITNPVRQLTRRSAEVAQGKLDARIEIATRDEIGELAASFSVMVNRIKEQIDVIQQERDEVKQVQARSKTFFDNVTHELKTPLTTIVGYAQILKDNGFTDKAYFDKGLDYIINESGRLNRMVVDILDYSVVSASNYAYRFATVDITTLIRESCEDMRIKAEKYNITIHSELEEHLLAHGDREKLKEVFLNVIDNSIKYGHVNSIISVGAKRRQAMIQMSVRDRGDGLSEEALRQVFEPFYRAGGPVSRERGSAGLGLSIVRTILQDHGGSIDMSSKLHEGTEVTIYLPEAERTI</sequence>
<comment type="subcellular location">
    <subcellularLocation>
        <location evidence="2">Cell membrane</location>
        <topology evidence="2">Multi-pass membrane protein</topology>
    </subcellularLocation>
</comment>
<keyword evidence="5" id="KW-0597">Phosphoprotein</keyword>
<proteinExistence type="predicted"/>
<dbReference type="InterPro" id="IPR036097">
    <property type="entry name" value="HisK_dim/P_sf"/>
</dbReference>
<dbReference type="CDD" id="cd06225">
    <property type="entry name" value="HAMP"/>
    <property type="match status" value="1"/>
</dbReference>
<organism evidence="17 18">
    <name type="scientific">Paenibacillus oryzae</name>
    <dbReference type="NCBI Taxonomy" id="1844972"/>
    <lineage>
        <taxon>Bacteria</taxon>
        <taxon>Bacillati</taxon>
        <taxon>Bacillota</taxon>
        <taxon>Bacilli</taxon>
        <taxon>Bacillales</taxon>
        <taxon>Paenibacillaceae</taxon>
        <taxon>Paenibacillus</taxon>
    </lineage>
</organism>
<dbReference type="OrthoDB" id="9786919at2"/>
<keyword evidence="10" id="KW-0067">ATP-binding</keyword>
<keyword evidence="9 17" id="KW-0418">Kinase</keyword>
<dbReference type="PROSITE" id="PS50109">
    <property type="entry name" value="HIS_KIN"/>
    <property type="match status" value="1"/>
</dbReference>
<dbReference type="Gene3D" id="1.10.287.130">
    <property type="match status" value="1"/>
</dbReference>
<reference evidence="17 18" key="1">
    <citation type="submission" date="2016-05" db="EMBL/GenBank/DDBJ databases">
        <title>Paenibacillus oryzae. sp. nov., isolated from the rice root.</title>
        <authorList>
            <person name="Zhang J."/>
            <person name="Zhang X."/>
        </authorList>
    </citation>
    <scope>NUCLEOTIDE SEQUENCE [LARGE SCALE GENOMIC DNA]</scope>
    <source>
        <strain evidence="17 18">1DrF-4</strain>
    </source>
</reference>
<dbReference type="InterPro" id="IPR003660">
    <property type="entry name" value="HAMP_dom"/>
</dbReference>
<keyword evidence="11 14" id="KW-1133">Transmembrane helix</keyword>
<evidence type="ECO:0000256" key="13">
    <source>
        <dbReference type="ARBA" id="ARBA00023136"/>
    </source>
</evidence>
<evidence type="ECO:0000256" key="3">
    <source>
        <dbReference type="ARBA" id="ARBA00012438"/>
    </source>
</evidence>
<evidence type="ECO:0000256" key="2">
    <source>
        <dbReference type="ARBA" id="ARBA00004651"/>
    </source>
</evidence>